<name>A0ABU0ISW5_9CAUL</name>
<dbReference type="PANTHER" id="PTHR36440:SF1">
    <property type="entry name" value="PUTATIVE (AFU_ORTHOLOGUE AFUA_8G07350)-RELATED"/>
    <property type="match status" value="1"/>
</dbReference>
<protein>
    <submittedName>
        <fullName evidence="2">Mannose-6-phosphate isomerase-like protein (Cupin superfamily)</fullName>
    </submittedName>
</protein>
<dbReference type="InterPro" id="IPR013096">
    <property type="entry name" value="Cupin_2"/>
</dbReference>
<gene>
    <name evidence="2" type="ORF">QO010_002883</name>
</gene>
<dbReference type="SUPFAM" id="SSF51182">
    <property type="entry name" value="RmlC-like cupins"/>
    <property type="match status" value="1"/>
</dbReference>
<organism evidence="2 3">
    <name type="scientific">Caulobacter ginsengisoli</name>
    <dbReference type="NCBI Taxonomy" id="400775"/>
    <lineage>
        <taxon>Bacteria</taxon>
        <taxon>Pseudomonadati</taxon>
        <taxon>Pseudomonadota</taxon>
        <taxon>Alphaproteobacteria</taxon>
        <taxon>Caulobacterales</taxon>
        <taxon>Caulobacteraceae</taxon>
        <taxon>Caulobacter</taxon>
    </lineage>
</organism>
<evidence type="ECO:0000313" key="3">
    <source>
        <dbReference type="Proteomes" id="UP001228905"/>
    </source>
</evidence>
<dbReference type="Pfam" id="PF07883">
    <property type="entry name" value="Cupin_2"/>
    <property type="match status" value="1"/>
</dbReference>
<dbReference type="Proteomes" id="UP001228905">
    <property type="component" value="Unassembled WGS sequence"/>
</dbReference>
<evidence type="ECO:0000313" key="2">
    <source>
        <dbReference type="EMBL" id="MDQ0465099.1"/>
    </source>
</evidence>
<dbReference type="InterPro" id="IPR011051">
    <property type="entry name" value="RmlC_Cupin_sf"/>
</dbReference>
<dbReference type="Gene3D" id="2.60.120.10">
    <property type="entry name" value="Jelly Rolls"/>
    <property type="match status" value="1"/>
</dbReference>
<comment type="caution">
    <text evidence="2">The sequence shown here is derived from an EMBL/GenBank/DDBJ whole genome shotgun (WGS) entry which is preliminary data.</text>
</comment>
<proteinExistence type="predicted"/>
<dbReference type="EMBL" id="JAUSVS010000005">
    <property type="protein sequence ID" value="MDQ0465099.1"/>
    <property type="molecule type" value="Genomic_DNA"/>
</dbReference>
<dbReference type="InterPro" id="IPR014710">
    <property type="entry name" value="RmlC-like_jellyroll"/>
</dbReference>
<accession>A0ABU0ISW5</accession>
<dbReference type="PANTHER" id="PTHR36440">
    <property type="entry name" value="PUTATIVE (AFU_ORTHOLOGUE AFUA_8G07350)-RELATED"/>
    <property type="match status" value="1"/>
</dbReference>
<evidence type="ECO:0000259" key="1">
    <source>
        <dbReference type="Pfam" id="PF07883"/>
    </source>
</evidence>
<keyword evidence="3" id="KW-1185">Reference proteome</keyword>
<sequence length="145" mass="15439">MIVTTAGGVSFEDGPDRARIIVSGEDTGGRYSLMEWTVAPSDQTGFGAHRHGTCEETFLIRSGRLEFLLGETVTTLGPGDFVRAPAGTRHGYRNSSGAPVEMLVGFVPAGMEGLFVKYRTDGDGPEAGEGFVADATRLFESEFEA</sequence>
<dbReference type="RefSeq" id="WP_307350220.1">
    <property type="nucleotide sequence ID" value="NZ_JAUSVS010000005.1"/>
</dbReference>
<reference evidence="2 3" key="1">
    <citation type="submission" date="2023-07" db="EMBL/GenBank/DDBJ databases">
        <title>Genomic Encyclopedia of Type Strains, Phase IV (KMG-IV): sequencing the most valuable type-strain genomes for metagenomic binning, comparative biology and taxonomic classification.</title>
        <authorList>
            <person name="Goeker M."/>
        </authorList>
    </citation>
    <scope>NUCLEOTIDE SEQUENCE [LARGE SCALE GENOMIC DNA]</scope>
    <source>
        <strain evidence="2 3">DSM 18695</strain>
    </source>
</reference>
<dbReference type="InterPro" id="IPR053146">
    <property type="entry name" value="QDO-like"/>
</dbReference>
<feature type="domain" description="Cupin type-2" evidence="1">
    <location>
        <begin position="36"/>
        <end position="104"/>
    </location>
</feature>